<keyword evidence="10" id="KW-0333">Golgi apparatus</keyword>
<accession>A0A067TF79</accession>
<keyword evidence="6 10" id="KW-1133">Transmembrane helix</keyword>
<evidence type="ECO:0000256" key="3">
    <source>
        <dbReference type="ARBA" id="ARBA00022448"/>
    </source>
</evidence>
<keyword evidence="13" id="KW-1185">Reference proteome</keyword>
<dbReference type="InterPro" id="IPR007290">
    <property type="entry name" value="Arv1"/>
</dbReference>
<organism evidence="12 13">
    <name type="scientific">Galerina marginata (strain CBS 339.88)</name>
    <dbReference type="NCBI Taxonomy" id="685588"/>
    <lineage>
        <taxon>Eukaryota</taxon>
        <taxon>Fungi</taxon>
        <taxon>Dikarya</taxon>
        <taxon>Basidiomycota</taxon>
        <taxon>Agaricomycotina</taxon>
        <taxon>Agaricomycetes</taxon>
        <taxon>Agaricomycetidae</taxon>
        <taxon>Agaricales</taxon>
        <taxon>Agaricineae</taxon>
        <taxon>Strophariaceae</taxon>
        <taxon>Galerina</taxon>
    </lineage>
</organism>
<keyword evidence="5 10" id="KW-0256">Endoplasmic reticulum</keyword>
<evidence type="ECO:0000313" key="12">
    <source>
        <dbReference type="EMBL" id="KDR80982.1"/>
    </source>
</evidence>
<proteinExistence type="inferred from homology"/>
<evidence type="ECO:0000256" key="10">
    <source>
        <dbReference type="RuleBase" id="RU368065"/>
    </source>
</evidence>
<evidence type="ECO:0000256" key="8">
    <source>
        <dbReference type="ARBA" id="ARBA00023098"/>
    </source>
</evidence>
<comment type="function">
    <text evidence="10">Regulates also the sphingolipid metabolism.</text>
</comment>
<gene>
    <name evidence="12" type="ORF">GALMADRAFT_241578</name>
</gene>
<dbReference type="GO" id="GO:0005789">
    <property type="term" value="C:endoplasmic reticulum membrane"/>
    <property type="evidence" value="ECO:0007669"/>
    <property type="project" value="UniProtKB-SubCell"/>
</dbReference>
<evidence type="ECO:0000256" key="9">
    <source>
        <dbReference type="ARBA" id="ARBA00023136"/>
    </source>
</evidence>
<dbReference type="GO" id="GO:0000139">
    <property type="term" value="C:Golgi membrane"/>
    <property type="evidence" value="ECO:0007669"/>
    <property type="project" value="UniProtKB-SubCell"/>
</dbReference>
<feature type="transmembrane region" description="Helical" evidence="10">
    <location>
        <begin position="109"/>
        <end position="129"/>
    </location>
</feature>
<comment type="similarity">
    <text evidence="2 10">Belongs to the ARV1 family.</text>
</comment>
<dbReference type="PANTHER" id="PTHR14467">
    <property type="entry name" value="ARV1"/>
    <property type="match status" value="1"/>
</dbReference>
<keyword evidence="7 10" id="KW-0445">Lipid transport</keyword>
<dbReference type="OrthoDB" id="2192830at2759"/>
<feature type="transmembrane region" description="Helical" evidence="10">
    <location>
        <begin position="149"/>
        <end position="179"/>
    </location>
</feature>
<dbReference type="EMBL" id="KL142371">
    <property type="protein sequence ID" value="KDR80982.1"/>
    <property type="molecule type" value="Genomic_DNA"/>
</dbReference>
<protein>
    <recommendedName>
        <fullName evidence="10">Protein ARV</fullName>
    </recommendedName>
</protein>
<dbReference type="GO" id="GO:0032366">
    <property type="term" value="P:intracellular sterol transport"/>
    <property type="evidence" value="ECO:0007669"/>
    <property type="project" value="UniProtKB-UniRule"/>
</dbReference>
<comment type="function">
    <text evidence="10">Mediator of sterol homeostasis involved in sterol uptake, trafficking and distribution into membranes.</text>
</comment>
<name>A0A067TF79_GALM3</name>
<evidence type="ECO:0000256" key="11">
    <source>
        <dbReference type="SAM" id="MobiDB-lite"/>
    </source>
</evidence>
<reference evidence="13" key="1">
    <citation type="journal article" date="2014" name="Proc. Natl. Acad. Sci. U.S.A.">
        <title>Extensive sampling of basidiomycete genomes demonstrates inadequacy of the white-rot/brown-rot paradigm for wood decay fungi.</title>
        <authorList>
            <person name="Riley R."/>
            <person name="Salamov A.A."/>
            <person name="Brown D.W."/>
            <person name="Nagy L.G."/>
            <person name="Floudas D."/>
            <person name="Held B.W."/>
            <person name="Levasseur A."/>
            <person name="Lombard V."/>
            <person name="Morin E."/>
            <person name="Otillar R."/>
            <person name="Lindquist E.A."/>
            <person name="Sun H."/>
            <person name="LaButti K.M."/>
            <person name="Schmutz J."/>
            <person name="Jabbour D."/>
            <person name="Luo H."/>
            <person name="Baker S.E."/>
            <person name="Pisabarro A.G."/>
            <person name="Walton J.D."/>
            <person name="Blanchette R.A."/>
            <person name="Henrissat B."/>
            <person name="Martin F."/>
            <person name="Cullen D."/>
            <person name="Hibbett D.S."/>
            <person name="Grigoriev I.V."/>
        </authorList>
    </citation>
    <scope>NUCLEOTIDE SEQUENCE [LARGE SCALE GENOMIC DNA]</scope>
    <source>
        <strain evidence="13">CBS 339.88</strain>
    </source>
</reference>
<evidence type="ECO:0000256" key="5">
    <source>
        <dbReference type="ARBA" id="ARBA00022824"/>
    </source>
</evidence>
<keyword evidence="3 10" id="KW-0813">Transport</keyword>
<dbReference type="STRING" id="685588.A0A067TF79"/>
<evidence type="ECO:0000256" key="1">
    <source>
        <dbReference type="ARBA" id="ARBA00004477"/>
    </source>
</evidence>
<evidence type="ECO:0000256" key="7">
    <source>
        <dbReference type="ARBA" id="ARBA00023055"/>
    </source>
</evidence>
<dbReference type="GO" id="GO:0097036">
    <property type="term" value="P:regulation of plasma membrane sterol distribution"/>
    <property type="evidence" value="ECO:0007669"/>
    <property type="project" value="UniProtKB-UniRule"/>
</dbReference>
<feature type="region of interest" description="Disordered" evidence="11">
    <location>
        <begin position="76"/>
        <end position="95"/>
    </location>
</feature>
<dbReference type="GO" id="GO:0006665">
    <property type="term" value="P:sphingolipid metabolic process"/>
    <property type="evidence" value="ECO:0007669"/>
    <property type="project" value="UniProtKB-UniRule"/>
</dbReference>
<dbReference type="GO" id="GO:0016125">
    <property type="term" value="P:sterol metabolic process"/>
    <property type="evidence" value="ECO:0007669"/>
    <property type="project" value="UniProtKB-UniRule"/>
</dbReference>
<keyword evidence="8 10" id="KW-0443">Lipid metabolism</keyword>
<keyword evidence="9 10" id="KW-0472">Membrane</keyword>
<dbReference type="GO" id="GO:0032541">
    <property type="term" value="C:cortical endoplasmic reticulum"/>
    <property type="evidence" value="ECO:0007669"/>
    <property type="project" value="TreeGrafter"/>
</dbReference>
<evidence type="ECO:0000256" key="2">
    <source>
        <dbReference type="ARBA" id="ARBA00009187"/>
    </source>
</evidence>
<dbReference type="Pfam" id="PF04161">
    <property type="entry name" value="Arv1"/>
    <property type="match status" value="1"/>
</dbReference>
<dbReference type="PANTHER" id="PTHR14467:SF0">
    <property type="entry name" value="PROTEIN ARV1"/>
    <property type="match status" value="1"/>
</dbReference>
<keyword evidence="4 10" id="KW-0812">Transmembrane</keyword>
<evidence type="ECO:0000256" key="4">
    <source>
        <dbReference type="ARBA" id="ARBA00022692"/>
    </source>
</evidence>
<evidence type="ECO:0000313" key="13">
    <source>
        <dbReference type="Proteomes" id="UP000027222"/>
    </source>
</evidence>
<dbReference type="AlphaFoldDB" id="A0A067TF79"/>
<evidence type="ECO:0000256" key="6">
    <source>
        <dbReference type="ARBA" id="ARBA00022989"/>
    </source>
</evidence>
<comment type="subcellular location">
    <subcellularLocation>
        <location evidence="1 10">Endoplasmic reticulum membrane</location>
        <topology evidence="1 10">Multi-pass membrane protein</topology>
    </subcellularLocation>
    <subcellularLocation>
        <location evidence="10">Golgi apparatus membrane</location>
        <topology evidence="10">Multi-pass membrane protein</topology>
    </subcellularLocation>
</comment>
<sequence>MPICTTCTHPTAYLYTVYESEYNLRLEQCQAAECNEFVDPYVEHDSLTILLDLFLLKRGVYRHLLYNRGAAPRRLTGRKATPTSSDLKAPNDAEDDKHLNKSNVEIDRWLLVLQLGVALIFVDAFIRWSHLNAKEPTVETPWTKQTLLAFLRVFLGTTAETIAFHGGITLTCYIVMKFIDSFQRIFRASTPRSSIRQQFHLSLISLSLFYSSLTKLFLLFLLTIWLPTPTSTSATPQASNPLPGWAELLARNESNHLISALGILDDDKLDREWIVRNVLGGMSAGFGLRVILDIHPLFTTVVILAGWAAKTTVATLVSKWVGQDELAREAWLAYSIP</sequence>
<dbReference type="Proteomes" id="UP000027222">
    <property type="component" value="Unassembled WGS sequence"/>
</dbReference>
<feature type="transmembrane region" description="Helical" evidence="10">
    <location>
        <begin position="199"/>
        <end position="226"/>
    </location>
</feature>
<keyword evidence="10" id="KW-0746">Sphingolipid metabolism</keyword>
<dbReference type="HOGENOM" id="CLU_860831_0_0_1"/>